<dbReference type="SMART" id="SM00903">
    <property type="entry name" value="Flavin_Reduct"/>
    <property type="match status" value="1"/>
</dbReference>
<dbReference type="InterPro" id="IPR012349">
    <property type="entry name" value="Split_barrel_FMN-bd"/>
</dbReference>
<dbReference type="RefSeq" id="WP_114055674.1">
    <property type="nucleotide sequence ID" value="NZ_CP030862.1"/>
</dbReference>
<protein>
    <submittedName>
        <fullName evidence="3">Flavin reductase</fullName>
    </submittedName>
</protein>
<dbReference type="InterPro" id="IPR002563">
    <property type="entry name" value="Flavin_Rdtase-like_dom"/>
</dbReference>
<dbReference type="EMBL" id="CP030862">
    <property type="protein sequence ID" value="AXE24485.1"/>
    <property type="molecule type" value="Genomic_DNA"/>
</dbReference>
<dbReference type="PANTHER" id="PTHR30466:SF15">
    <property type="entry name" value="POSSIBLE OXIDOREDUCTASE"/>
    <property type="match status" value="1"/>
</dbReference>
<feature type="domain" description="Flavin reductase like" evidence="2">
    <location>
        <begin position="24"/>
        <end position="172"/>
    </location>
</feature>
<dbReference type="PANTHER" id="PTHR30466">
    <property type="entry name" value="FLAVIN REDUCTASE"/>
    <property type="match status" value="1"/>
</dbReference>
<dbReference type="Proteomes" id="UP000252004">
    <property type="component" value="Chromosome"/>
</dbReference>
<dbReference type="KEGG" id="sgz:C0216_14385"/>
<proteinExistence type="predicted"/>
<dbReference type="SUPFAM" id="SSF50475">
    <property type="entry name" value="FMN-binding split barrel"/>
    <property type="match status" value="1"/>
</dbReference>
<sequence length="177" mass="19207">MRRQRVGRGREVVRVPDTGLDRFTDLFDDTVCIVTAQAGGERAGCLVGFAGQCSIRPPRFVVWLSRLNHTFRVAGAAESLAVHVVDRGGLPLAELFGGETGDRVDKFARVAWRPAADGTPLLDGARAWFVGRITARVDGGDHVGFLLDPVEQSPDPDPLPDLLTLHDVWHVRAGHPA</sequence>
<keyword evidence="1" id="KW-0560">Oxidoreductase</keyword>
<gene>
    <name evidence="3" type="ORF">C0216_14385</name>
</gene>
<dbReference type="InterPro" id="IPR050268">
    <property type="entry name" value="NADH-dep_flavin_reductase"/>
</dbReference>
<dbReference type="OrthoDB" id="3176898at2"/>
<dbReference type="AlphaFoldDB" id="A0A344U0R4"/>
<evidence type="ECO:0000259" key="2">
    <source>
        <dbReference type="SMART" id="SM00903"/>
    </source>
</evidence>
<evidence type="ECO:0000313" key="4">
    <source>
        <dbReference type="Proteomes" id="UP000252004"/>
    </source>
</evidence>
<keyword evidence="4" id="KW-1185">Reference proteome</keyword>
<dbReference type="Pfam" id="PF01613">
    <property type="entry name" value="Flavin_Reduct"/>
    <property type="match status" value="1"/>
</dbReference>
<organism evidence="3 4">
    <name type="scientific">Streptomyces globosus</name>
    <dbReference type="NCBI Taxonomy" id="68209"/>
    <lineage>
        <taxon>Bacteria</taxon>
        <taxon>Bacillati</taxon>
        <taxon>Actinomycetota</taxon>
        <taxon>Actinomycetes</taxon>
        <taxon>Kitasatosporales</taxon>
        <taxon>Streptomycetaceae</taxon>
        <taxon>Streptomyces</taxon>
    </lineage>
</organism>
<evidence type="ECO:0000313" key="3">
    <source>
        <dbReference type="EMBL" id="AXE24485.1"/>
    </source>
</evidence>
<name>A0A344U0R4_9ACTN</name>
<dbReference type="GO" id="GO:0010181">
    <property type="term" value="F:FMN binding"/>
    <property type="evidence" value="ECO:0007669"/>
    <property type="project" value="InterPro"/>
</dbReference>
<reference evidence="3 4" key="1">
    <citation type="submission" date="2018-01" db="EMBL/GenBank/DDBJ databases">
        <title>Draft genome Sequence of streptomyces globosus LZH-48.</title>
        <authorList>
            <person name="Ran K."/>
            <person name="Li Z."/>
            <person name="Wei S."/>
            <person name="Dong R."/>
        </authorList>
    </citation>
    <scope>NUCLEOTIDE SEQUENCE [LARGE SCALE GENOMIC DNA]</scope>
    <source>
        <strain evidence="3 4">LZH-48</strain>
    </source>
</reference>
<accession>A0A344U0R4</accession>
<evidence type="ECO:0000256" key="1">
    <source>
        <dbReference type="ARBA" id="ARBA00023002"/>
    </source>
</evidence>
<dbReference type="GO" id="GO:0042602">
    <property type="term" value="F:riboflavin reductase (NADPH) activity"/>
    <property type="evidence" value="ECO:0007669"/>
    <property type="project" value="TreeGrafter"/>
</dbReference>
<dbReference type="Gene3D" id="2.30.110.10">
    <property type="entry name" value="Electron Transport, Fmn-binding Protein, Chain A"/>
    <property type="match status" value="1"/>
</dbReference>